<dbReference type="EMBL" id="SZWE01000001">
    <property type="protein sequence ID" value="MRU15063.1"/>
    <property type="molecule type" value="Genomic_DNA"/>
</dbReference>
<evidence type="ECO:0000313" key="1">
    <source>
        <dbReference type="EMBL" id="MRU15063.1"/>
    </source>
</evidence>
<dbReference type="RefSeq" id="WP_154150030.1">
    <property type="nucleotide sequence ID" value="NZ_SZWE01000001.1"/>
</dbReference>
<organism evidence="1 2">
    <name type="scientific">Roseovarius bejariae</name>
    <dbReference type="NCBI Taxonomy" id="2576383"/>
    <lineage>
        <taxon>Bacteria</taxon>
        <taxon>Pseudomonadati</taxon>
        <taxon>Pseudomonadota</taxon>
        <taxon>Alphaproteobacteria</taxon>
        <taxon>Rhodobacterales</taxon>
        <taxon>Roseobacteraceae</taxon>
        <taxon>Roseovarius</taxon>
    </lineage>
</organism>
<name>A0A844CZL3_9RHOB</name>
<sequence>MEYFEKDEGERSTLSDARAYWHQTPDQGFTFHGHRLSSLYRAYDETRNPLRKSEGPFASSFPKYTHPTPAKIAALGGKA</sequence>
<protein>
    <submittedName>
        <fullName evidence="1">Uncharacterized protein</fullName>
    </submittedName>
</protein>
<keyword evidence="2" id="KW-1185">Reference proteome</keyword>
<gene>
    <name evidence="1" type="ORF">FDP25_06430</name>
</gene>
<reference evidence="1 2" key="1">
    <citation type="submission" date="2019-05" db="EMBL/GenBank/DDBJ databases">
        <title>Roseovarius bejariae sp. nov., a moderately halophylic bacterium isolated from a saline soil in Rambla Salada (Murcia).</title>
        <authorList>
            <person name="Castro D.J."/>
            <person name="Gomez-Altuve A."/>
            <person name="Reina J.C."/>
            <person name="Rodriguez M."/>
            <person name="Sampedro I."/>
            <person name="Llamas I."/>
            <person name="Martinez-Checa F."/>
        </authorList>
    </citation>
    <scope>NUCLEOTIDE SEQUENCE [LARGE SCALE GENOMIC DNA]</scope>
    <source>
        <strain evidence="1 2">A21</strain>
    </source>
</reference>
<accession>A0A844CZL3</accession>
<evidence type="ECO:0000313" key="2">
    <source>
        <dbReference type="Proteomes" id="UP000564704"/>
    </source>
</evidence>
<proteinExistence type="predicted"/>
<dbReference type="Proteomes" id="UP000564704">
    <property type="component" value="Unassembled WGS sequence"/>
</dbReference>
<comment type="caution">
    <text evidence="1">The sequence shown here is derived from an EMBL/GenBank/DDBJ whole genome shotgun (WGS) entry which is preliminary data.</text>
</comment>
<dbReference type="AlphaFoldDB" id="A0A844CZL3"/>